<reference evidence="4 5" key="1">
    <citation type="submission" date="2018-08" db="EMBL/GenBank/DDBJ databases">
        <title>Genomic Encyclopedia of Archaeal and Bacterial Type Strains, Phase II (KMG-II): from individual species to whole genera.</title>
        <authorList>
            <person name="Goeker M."/>
        </authorList>
    </citation>
    <scope>NUCLEOTIDE SEQUENCE [LARGE SCALE GENOMIC DNA]</scope>
    <source>
        <strain evidence="4 5">DSM 582</strain>
    </source>
</reference>
<evidence type="ECO:0000256" key="1">
    <source>
        <dbReference type="ARBA" id="ARBA00022679"/>
    </source>
</evidence>
<evidence type="ECO:0000256" key="2">
    <source>
        <dbReference type="ARBA" id="ARBA00023315"/>
    </source>
</evidence>
<name>A0AAQ0HGH3_PARVE</name>
<dbReference type="CDD" id="cd04301">
    <property type="entry name" value="NAT_SF"/>
    <property type="match status" value="1"/>
</dbReference>
<evidence type="ECO:0000313" key="4">
    <source>
        <dbReference type="EMBL" id="REG45806.1"/>
    </source>
</evidence>
<comment type="caution">
    <text evidence="4">The sequence shown here is derived from an EMBL/GenBank/DDBJ whole genome shotgun (WGS) entry which is preliminary data.</text>
</comment>
<dbReference type="InterPro" id="IPR050832">
    <property type="entry name" value="Bact_Acetyltransf"/>
</dbReference>
<proteinExistence type="predicted"/>
<protein>
    <submittedName>
        <fullName evidence="4">Acetyltransferase/putative acetyltransferase</fullName>
    </submittedName>
</protein>
<dbReference type="Pfam" id="PF13508">
    <property type="entry name" value="Acetyltransf_7"/>
    <property type="match status" value="1"/>
</dbReference>
<keyword evidence="1" id="KW-0808">Transferase</keyword>
<dbReference type="PROSITE" id="PS51186">
    <property type="entry name" value="GNAT"/>
    <property type="match status" value="1"/>
</dbReference>
<dbReference type="InterPro" id="IPR000182">
    <property type="entry name" value="GNAT_dom"/>
</dbReference>
<keyword evidence="2" id="KW-0012">Acyltransferase</keyword>
<dbReference type="Gene3D" id="3.40.630.30">
    <property type="match status" value="1"/>
</dbReference>
<keyword evidence="5" id="KW-1185">Reference proteome</keyword>
<dbReference type="RefSeq" id="WP_036753064.1">
    <property type="nucleotide sequence ID" value="NZ_CP035286.1"/>
</dbReference>
<dbReference type="PANTHER" id="PTHR43877">
    <property type="entry name" value="AMINOALKYLPHOSPHONATE N-ACETYLTRANSFERASE-RELATED-RELATED"/>
    <property type="match status" value="1"/>
</dbReference>
<dbReference type="AlphaFoldDB" id="A0AAQ0HGH3"/>
<dbReference type="Proteomes" id="UP000256794">
    <property type="component" value="Unassembled WGS sequence"/>
</dbReference>
<dbReference type="InterPro" id="IPR016181">
    <property type="entry name" value="Acyl_CoA_acyltransferase"/>
</dbReference>
<dbReference type="GO" id="GO:0016747">
    <property type="term" value="F:acyltransferase activity, transferring groups other than amino-acyl groups"/>
    <property type="evidence" value="ECO:0007669"/>
    <property type="project" value="InterPro"/>
</dbReference>
<accession>A0AAQ0HGH3</accession>
<sequence>MTPFLLRPATDADRDRIAAIWHASASLPGVGPPSMPSRAELRRRVDEDMAGGWEVTVADSGHEILGFVAIRPRDGILAELFLSPRCIGGGIGKALLDHAKAAMPGGFTLFTTSENSRARHFYEREGLIALREEPHPRSGHPVTYYEWVGAGT</sequence>
<gene>
    <name evidence="4" type="ORF">ATH84_101974</name>
</gene>
<feature type="domain" description="N-acetyltransferase" evidence="3">
    <location>
        <begin position="4"/>
        <end position="151"/>
    </location>
</feature>
<organism evidence="4 5">
    <name type="scientific">Paracoccus versutus</name>
    <name type="common">Thiobacillus versutus</name>
    <dbReference type="NCBI Taxonomy" id="34007"/>
    <lineage>
        <taxon>Bacteria</taxon>
        <taxon>Pseudomonadati</taxon>
        <taxon>Pseudomonadota</taxon>
        <taxon>Alphaproteobacteria</taxon>
        <taxon>Rhodobacterales</taxon>
        <taxon>Paracoccaceae</taxon>
        <taxon>Paracoccus</taxon>
    </lineage>
</organism>
<evidence type="ECO:0000313" key="5">
    <source>
        <dbReference type="Proteomes" id="UP000256794"/>
    </source>
</evidence>
<evidence type="ECO:0000259" key="3">
    <source>
        <dbReference type="PROSITE" id="PS51186"/>
    </source>
</evidence>
<dbReference type="EMBL" id="QUMX01000019">
    <property type="protein sequence ID" value="REG45806.1"/>
    <property type="molecule type" value="Genomic_DNA"/>
</dbReference>
<dbReference type="SUPFAM" id="SSF55729">
    <property type="entry name" value="Acyl-CoA N-acyltransferases (Nat)"/>
    <property type="match status" value="1"/>
</dbReference>